<dbReference type="InterPro" id="IPR003599">
    <property type="entry name" value="Ig_sub"/>
</dbReference>
<sequence>MAGPACSRLFCFCVFLLWSTFSIDWSSQQDDAVTTAATPAAETAQFRFTANLTSVKYQPALGNIDNLDFKLAGHEIAERFTALLQDKPGKRITVVEKFQDSGNGSLVGVHLTSTEFTDPFEIDSRIKVALKSGNLGRFKSSELGYTFAPTTEPANKTTRWQCPPDSFWCEEGSCIPLRNMCDKVSECPDGSDEANSTCEPSLVEVIVHPKTLTLQAGQRAQFFCGSNDFRHRVKWFRNNVPVDNIQKANVLQKKGRLQIVQVVPADSGLYECKALHSLEGSEASVRLTVVPRSNGTGDVSQNADAELTVTVIEGIEGSAASVTCVPEEGVTIEWSKIEGRLPDGATVVNGTLTIPKLSMGDAGFYECFPSTADPADDAQSVAQIIVVPVSKTRGELAVRKRYIPVIAPANLTITESEPFSFHCTSTKDGVNVEWARSLLRMPKSVKTKGGNLTSETSVLADTGKYYCKHRGGTASERAAAILTVLPKKYPTVTPVNLTVTELEPFSFECESTRPGVPVFWSRDNGTAMPETEDGRTDSGRTEGGRTDSGRTEGGRTGDGRTDSGRFASESASKEDAGEYFCTHNGTVKGERTVTYLTVFSRKFPVITRTWSNYSVAETRQFNGSDAETQSEQFNMTITEGESFSYECSSTRDGVSTVWTRGDNQSMPESFSSVNGTLISGSAAVEDSGLYNCGHDGRTGEIVSTYLTVLPRQYPVIIPYNYTSIEYRSSWTVQEGGSEIGFNAWEGQLVGRGGEAWVVRGKTEGVEGSRWQSGERVSDGRHDGGAGTGDGQGGRDGGAGTGGKQGGQDGGGAGSGQAGRPAGRTTGGDGGRTTGGDGGRTTGGDGGRVSGGDGRTGPEQGGTDGSSVPQTQTGPRAYLAITEGEPFGYECIATRENITAAWVRDGASLGTNLTSSAATFNDTGDYFCEHSGREGERVSLSLTVLRRRFPVIRPANETVAVAESWSNETSTDGQPSYNLTITEGESFSYECVSTRENATAEWTQADGLPLSNGLIADGGNLSSSAISINDTGDYFCGHEGRKGERAVLHLNVVRRRYPSIRPANETVTGGTDGLNGTSETDGKPPTVNVTVTEGEAFSYQCVSSRDEVLTEWRQENGSLPAGFVSTDGKLTSPSVSLNASGEYTCGHVGRPTEEVSMDLIVIP</sequence>
<evidence type="ECO:0000256" key="5">
    <source>
        <dbReference type="SAM" id="SignalP"/>
    </source>
</evidence>
<dbReference type="SUPFAM" id="SSF48726">
    <property type="entry name" value="Immunoglobulin"/>
    <property type="match status" value="7"/>
</dbReference>
<evidence type="ECO:0000313" key="7">
    <source>
        <dbReference type="EMBL" id="OQV12976.1"/>
    </source>
</evidence>
<feature type="disulfide bond" evidence="3">
    <location>
        <begin position="162"/>
        <end position="174"/>
    </location>
</feature>
<feature type="compositionally biased region" description="Polar residues" evidence="4">
    <location>
        <begin position="864"/>
        <end position="873"/>
    </location>
</feature>
<evidence type="ECO:0000256" key="3">
    <source>
        <dbReference type="PROSITE-ProRule" id="PRU00124"/>
    </source>
</evidence>
<feature type="domain" description="Ig-like" evidence="6">
    <location>
        <begin position="868"/>
        <end position="942"/>
    </location>
</feature>
<feature type="domain" description="Ig-like" evidence="6">
    <location>
        <begin position="1083"/>
        <end position="1144"/>
    </location>
</feature>
<dbReference type="CDD" id="cd00112">
    <property type="entry name" value="LDLa"/>
    <property type="match status" value="1"/>
</dbReference>
<dbReference type="InterPro" id="IPR036055">
    <property type="entry name" value="LDL_receptor-like_sf"/>
</dbReference>
<dbReference type="PROSITE" id="PS01209">
    <property type="entry name" value="LDLRA_1"/>
    <property type="match status" value="1"/>
</dbReference>
<evidence type="ECO:0000259" key="6">
    <source>
        <dbReference type="PROSITE" id="PS50835"/>
    </source>
</evidence>
<feature type="region of interest" description="Disordered" evidence="4">
    <location>
        <begin position="762"/>
        <end position="873"/>
    </location>
</feature>
<dbReference type="Gene3D" id="2.60.40.10">
    <property type="entry name" value="Immunoglobulins"/>
    <property type="match status" value="7"/>
</dbReference>
<feature type="region of interest" description="Disordered" evidence="4">
    <location>
        <begin position="1061"/>
        <end position="1084"/>
    </location>
</feature>
<feature type="compositionally biased region" description="Polar residues" evidence="4">
    <location>
        <begin position="1064"/>
        <end position="1078"/>
    </location>
</feature>
<dbReference type="SUPFAM" id="SSF57424">
    <property type="entry name" value="LDL receptor-like module"/>
    <property type="match status" value="1"/>
</dbReference>
<feature type="compositionally biased region" description="Gly residues" evidence="4">
    <location>
        <begin position="824"/>
        <end position="863"/>
    </location>
</feature>
<feature type="signal peptide" evidence="5">
    <location>
        <begin position="1"/>
        <end position="22"/>
    </location>
</feature>
<dbReference type="SMART" id="SM00192">
    <property type="entry name" value="LDLa"/>
    <property type="match status" value="1"/>
</dbReference>
<feature type="domain" description="Ig-like" evidence="6">
    <location>
        <begin position="604"/>
        <end position="692"/>
    </location>
</feature>
<dbReference type="InterPro" id="IPR002172">
    <property type="entry name" value="LDrepeatLR_classA_rpt"/>
</dbReference>
<dbReference type="InterPro" id="IPR036179">
    <property type="entry name" value="Ig-like_dom_sf"/>
</dbReference>
<organism evidence="7 8">
    <name type="scientific">Hypsibius exemplaris</name>
    <name type="common">Freshwater tardigrade</name>
    <dbReference type="NCBI Taxonomy" id="2072580"/>
    <lineage>
        <taxon>Eukaryota</taxon>
        <taxon>Metazoa</taxon>
        <taxon>Ecdysozoa</taxon>
        <taxon>Tardigrada</taxon>
        <taxon>Eutardigrada</taxon>
        <taxon>Parachela</taxon>
        <taxon>Hypsibioidea</taxon>
        <taxon>Hypsibiidae</taxon>
        <taxon>Hypsibius</taxon>
    </lineage>
</organism>
<dbReference type="InterPro" id="IPR013783">
    <property type="entry name" value="Ig-like_fold"/>
</dbReference>
<dbReference type="SMART" id="SM00409">
    <property type="entry name" value="IG"/>
    <property type="match status" value="8"/>
</dbReference>
<dbReference type="PROSITE" id="PS50835">
    <property type="entry name" value="IG_LIKE"/>
    <property type="match status" value="7"/>
</dbReference>
<dbReference type="Gene3D" id="4.10.400.10">
    <property type="entry name" value="Low-density Lipoprotein Receptor"/>
    <property type="match status" value="1"/>
</dbReference>
<dbReference type="EMBL" id="MTYJ01000132">
    <property type="protein sequence ID" value="OQV12976.1"/>
    <property type="molecule type" value="Genomic_DNA"/>
</dbReference>
<feature type="chain" id="PRO_5012348082" description="Ig-like domain-containing protein" evidence="5">
    <location>
        <begin position="23"/>
        <end position="1162"/>
    </location>
</feature>
<evidence type="ECO:0000313" key="8">
    <source>
        <dbReference type="Proteomes" id="UP000192578"/>
    </source>
</evidence>
<comment type="caution">
    <text evidence="3">Lacks conserved residue(s) required for the propagation of feature annotation.</text>
</comment>
<dbReference type="InterPro" id="IPR003598">
    <property type="entry name" value="Ig_sub2"/>
</dbReference>
<evidence type="ECO:0000256" key="1">
    <source>
        <dbReference type="ARBA" id="ARBA00022737"/>
    </source>
</evidence>
<feature type="region of interest" description="Disordered" evidence="4">
    <location>
        <begin position="518"/>
        <end position="571"/>
    </location>
</feature>
<feature type="domain" description="Ig-like" evidence="6">
    <location>
        <begin position="200"/>
        <end position="288"/>
    </location>
</feature>
<feature type="compositionally biased region" description="Basic and acidic residues" evidence="4">
    <location>
        <begin position="532"/>
        <end position="563"/>
    </location>
</feature>
<keyword evidence="5" id="KW-0732">Signal</keyword>
<feature type="domain" description="Ig-like" evidence="6">
    <location>
        <begin position="404"/>
        <end position="483"/>
    </location>
</feature>
<name>A0A1W0WCN3_HYPEX</name>
<feature type="non-terminal residue" evidence="7">
    <location>
        <position position="1"/>
    </location>
</feature>
<feature type="domain" description="Ig-like" evidence="6">
    <location>
        <begin position="490"/>
        <end position="594"/>
    </location>
</feature>
<feature type="compositionally biased region" description="Gly residues" evidence="4">
    <location>
        <begin position="784"/>
        <end position="816"/>
    </location>
</feature>
<dbReference type="AlphaFoldDB" id="A0A1W0WCN3"/>
<keyword evidence="2 3" id="KW-1015">Disulfide bond</keyword>
<comment type="caution">
    <text evidence="7">The sequence shown here is derived from an EMBL/GenBank/DDBJ whole genome shotgun (WGS) entry which is preliminary data.</text>
</comment>
<dbReference type="Pfam" id="PF00047">
    <property type="entry name" value="ig"/>
    <property type="match status" value="1"/>
</dbReference>
<keyword evidence="8" id="KW-1185">Reference proteome</keyword>
<dbReference type="CDD" id="cd00096">
    <property type="entry name" value="Ig"/>
    <property type="match status" value="1"/>
</dbReference>
<evidence type="ECO:0000256" key="4">
    <source>
        <dbReference type="SAM" id="MobiDB-lite"/>
    </source>
</evidence>
<dbReference type="InterPro" id="IPR007110">
    <property type="entry name" value="Ig-like_dom"/>
</dbReference>
<dbReference type="InterPro" id="IPR013098">
    <property type="entry name" value="Ig_I-set"/>
</dbReference>
<dbReference type="SMART" id="SM00408">
    <property type="entry name" value="IGc2"/>
    <property type="match status" value="7"/>
</dbReference>
<dbReference type="Proteomes" id="UP000192578">
    <property type="component" value="Unassembled WGS sequence"/>
</dbReference>
<reference evidence="8" key="1">
    <citation type="submission" date="2017-01" db="EMBL/GenBank/DDBJ databases">
        <title>Comparative genomics of anhydrobiosis in the tardigrade Hypsibius dujardini.</title>
        <authorList>
            <person name="Yoshida Y."/>
            <person name="Koutsovoulos G."/>
            <person name="Laetsch D."/>
            <person name="Stevens L."/>
            <person name="Kumar S."/>
            <person name="Horikawa D."/>
            <person name="Ishino K."/>
            <person name="Komine S."/>
            <person name="Tomita M."/>
            <person name="Blaxter M."/>
            <person name="Arakawa K."/>
        </authorList>
    </citation>
    <scope>NUCLEOTIDE SEQUENCE [LARGE SCALE GENOMIC DNA]</scope>
    <source>
        <strain evidence="8">Z151</strain>
    </source>
</reference>
<dbReference type="InterPro" id="IPR023415">
    <property type="entry name" value="LDLR_class-A_CS"/>
</dbReference>
<dbReference type="Pfam" id="PF00057">
    <property type="entry name" value="Ldl_recept_a"/>
    <property type="match status" value="1"/>
</dbReference>
<dbReference type="OrthoDB" id="664115at2759"/>
<protein>
    <recommendedName>
        <fullName evidence="6">Ig-like domain-containing protein</fullName>
    </recommendedName>
</protein>
<gene>
    <name evidence="7" type="ORF">BV898_12734</name>
</gene>
<proteinExistence type="predicted"/>
<feature type="domain" description="Ig-like" evidence="6">
    <location>
        <begin position="953"/>
        <end position="1035"/>
    </location>
</feature>
<dbReference type="PANTHER" id="PTHR44170:SF6">
    <property type="entry name" value="CONTACTIN"/>
    <property type="match status" value="1"/>
</dbReference>
<keyword evidence="1" id="KW-0677">Repeat</keyword>
<accession>A0A1W0WCN3</accession>
<dbReference type="PROSITE" id="PS50068">
    <property type="entry name" value="LDLRA_2"/>
    <property type="match status" value="1"/>
</dbReference>
<evidence type="ECO:0000256" key="2">
    <source>
        <dbReference type="ARBA" id="ARBA00023157"/>
    </source>
</evidence>
<dbReference type="InterPro" id="IPR013151">
    <property type="entry name" value="Immunoglobulin_dom"/>
</dbReference>
<dbReference type="Pfam" id="PF07679">
    <property type="entry name" value="I-set"/>
    <property type="match status" value="1"/>
</dbReference>
<dbReference type="PANTHER" id="PTHR44170">
    <property type="entry name" value="PROTEIN SIDEKICK"/>
    <property type="match status" value="1"/>
</dbReference>
<feature type="disulfide bond" evidence="3">
    <location>
        <begin position="169"/>
        <end position="187"/>
    </location>
</feature>
<dbReference type="GO" id="GO:0098609">
    <property type="term" value="P:cell-cell adhesion"/>
    <property type="evidence" value="ECO:0007669"/>
    <property type="project" value="TreeGrafter"/>
</dbReference>
<dbReference type="GO" id="GO:0016020">
    <property type="term" value="C:membrane"/>
    <property type="evidence" value="ECO:0007669"/>
    <property type="project" value="UniProtKB-SubCell"/>
</dbReference>